<dbReference type="PROSITE" id="PS50850">
    <property type="entry name" value="MFS"/>
    <property type="match status" value="1"/>
</dbReference>
<dbReference type="AlphaFoldDB" id="A0A7R7DNT4"/>
<dbReference type="SUPFAM" id="SSF103473">
    <property type="entry name" value="MFS general substrate transporter"/>
    <property type="match status" value="1"/>
</dbReference>
<keyword evidence="3" id="KW-0813">Transport</keyword>
<keyword evidence="6 8" id="KW-1133">Transmembrane helix</keyword>
<organism evidence="10 11">
    <name type="scientific">Actinocatenispora thailandica</name>
    <dbReference type="NCBI Taxonomy" id="227318"/>
    <lineage>
        <taxon>Bacteria</taxon>
        <taxon>Bacillati</taxon>
        <taxon>Actinomycetota</taxon>
        <taxon>Actinomycetes</taxon>
        <taxon>Micromonosporales</taxon>
        <taxon>Micromonosporaceae</taxon>
        <taxon>Actinocatenispora</taxon>
    </lineage>
</organism>
<evidence type="ECO:0000256" key="1">
    <source>
        <dbReference type="ARBA" id="ARBA00004651"/>
    </source>
</evidence>
<evidence type="ECO:0000256" key="7">
    <source>
        <dbReference type="ARBA" id="ARBA00023136"/>
    </source>
</evidence>
<sequence>MTGSRRWLIISGLLACMLLAALDQTIVATALPTIVSDLGGVAHLSWVVTAYLLAVTATTPLWGKLGDLFGRKRLLQIAVTVFLIGSALAGTSQDMLMLIAFRAIQGLGGGGLMVLSQATVADVVPPRERGRYQGVFGAVFGASSVIGPLLGGFFVDNLSWRWVFYVNLPIGAAALVITALVLPAALPGRNRRSTTWASCWSPPRRWRWCCSPAGAVPPIRGCPGR</sequence>
<keyword evidence="7 8" id="KW-0472">Membrane</keyword>
<evidence type="ECO:0000256" key="2">
    <source>
        <dbReference type="ARBA" id="ARBA00007520"/>
    </source>
</evidence>
<dbReference type="InterPro" id="IPR036259">
    <property type="entry name" value="MFS_trans_sf"/>
</dbReference>
<dbReference type="Gene3D" id="1.20.1720.10">
    <property type="entry name" value="Multidrug resistance protein D"/>
    <property type="match status" value="1"/>
</dbReference>
<evidence type="ECO:0000256" key="4">
    <source>
        <dbReference type="ARBA" id="ARBA00022475"/>
    </source>
</evidence>
<keyword evidence="5 8" id="KW-0812">Transmembrane</keyword>
<dbReference type="KEGG" id="atl:Athai_25420"/>
<name>A0A7R7DNT4_9ACTN</name>
<dbReference type="GO" id="GO:0005886">
    <property type="term" value="C:plasma membrane"/>
    <property type="evidence" value="ECO:0007669"/>
    <property type="project" value="UniProtKB-SubCell"/>
</dbReference>
<dbReference type="Pfam" id="PF07690">
    <property type="entry name" value="MFS_1"/>
    <property type="match status" value="1"/>
</dbReference>
<dbReference type="InterPro" id="IPR020846">
    <property type="entry name" value="MFS_dom"/>
</dbReference>
<proteinExistence type="inferred from homology"/>
<feature type="transmembrane region" description="Helical" evidence="8">
    <location>
        <begin position="135"/>
        <end position="156"/>
    </location>
</feature>
<evidence type="ECO:0000259" key="9">
    <source>
        <dbReference type="PROSITE" id="PS50850"/>
    </source>
</evidence>
<dbReference type="PANTHER" id="PTHR23501">
    <property type="entry name" value="MAJOR FACILITATOR SUPERFAMILY"/>
    <property type="match status" value="1"/>
</dbReference>
<feature type="transmembrane region" description="Helical" evidence="8">
    <location>
        <begin position="162"/>
        <end position="186"/>
    </location>
</feature>
<evidence type="ECO:0000256" key="5">
    <source>
        <dbReference type="ARBA" id="ARBA00022692"/>
    </source>
</evidence>
<keyword evidence="4" id="KW-1003">Cell membrane</keyword>
<dbReference type="GO" id="GO:0022857">
    <property type="term" value="F:transmembrane transporter activity"/>
    <property type="evidence" value="ECO:0007669"/>
    <property type="project" value="InterPro"/>
</dbReference>
<dbReference type="FunFam" id="1.20.1720.10:FF:000004">
    <property type="entry name" value="EmrB/QacA family drug resistance transporter"/>
    <property type="match status" value="1"/>
</dbReference>
<protein>
    <recommendedName>
        <fullName evidence="9">Major facilitator superfamily (MFS) profile domain-containing protein</fullName>
    </recommendedName>
</protein>
<evidence type="ECO:0000313" key="10">
    <source>
        <dbReference type="EMBL" id="BCJ35039.1"/>
    </source>
</evidence>
<evidence type="ECO:0000256" key="6">
    <source>
        <dbReference type="ARBA" id="ARBA00022989"/>
    </source>
</evidence>
<reference evidence="10 11" key="1">
    <citation type="submission" date="2020-08" db="EMBL/GenBank/DDBJ databases">
        <title>Whole genome shotgun sequence of Actinocatenispora thailandica NBRC 105041.</title>
        <authorList>
            <person name="Komaki H."/>
            <person name="Tamura T."/>
        </authorList>
    </citation>
    <scope>NUCLEOTIDE SEQUENCE [LARGE SCALE GENOMIC DNA]</scope>
    <source>
        <strain evidence="10 11">NBRC 105041</strain>
    </source>
</reference>
<comment type="similarity">
    <text evidence="2">Belongs to the major facilitator superfamily. TCR/Tet family.</text>
</comment>
<comment type="subcellular location">
    <subcellularLocation>
        <location evidence="1">Cell membrane</location>
        <topology evidence="1">Multi-pass membrane protein</topology>
    </subcellularLocation>
</comment>
<accession>A0A7R7DNT4</accession>
<feature type="domain" description="Major facilitator superfamily (MFS) profile" evidence="9">
    <location>
        <begin position="9"/>
        <end position="225"/>
    </location>
</feature>
<dbReference type="Proteomes" id="UP000611640">
    <property type="component" value="Chromosome"/>
</dbReference>
<evidence type="ECO:0000256" key="3">
    <source>
        <dbReference type="ARBA" id="ARBA00022448"/>
    </source>
</evidence>
<dbReference type="PANTHER" id="PTHR23501:SF197">
    <property type="entry name" value="COMD"/>
    <property type="match status" value="1"/>
</dbReference>
<feature type="transmembrane region" description="Helical" evidence="8">
    <location>
        <begin position="96"/>
        <end position="115"/>
    </location>
</feature>
<evidence type="ECO:0000256" key="8">
    <source>
        <dbReference type="SAM" id="Phobius"/>
    </source>
</evidence>
<gene>
    <name evidence="10" type="ORF">Athai_25420</name>
</gene>
<feature type="transmembrane region" description="Helical" evidence="8">
    <location>
        <begin position="74"/>
        <end position="90"/>
    </location>
</feature>
<dbReference type="InterPro" id="IPR011701">
    <property type="entry name" value="MFS"/>
</dbReference>
<feature type="transmembrane region" description="Helical" evidence="8">
    <location>
        <begin position="44"/>
        <end position="62"/>
    </location>
</feature>
<dbReference type="EMBL" id="AP023355">
    <property type="protein sequence ID" value="BCJ35039.1"/>
    <property type="molecule type" value="Genomic_DNA"/>
</dbReference>
<evidence type="ECO:0000313" key="11">
    <source>
        <dbReference type="Proteomes" id="UP000611640"/>
    </source>
</evidence>
<keyword evidence="11" id="KW-1185">Reference proteome</keyword>